<evidence type="ECO:0000256" key="1">
    <source>
        <dbReference type="ARBA" id="ARBA00093458"/>
    </source>
</evidence>
<feature type="compositionally biased region" description="Low complexity" evidence="2">
    <location>
        <begin position="22"/>
        <end position="36"/>
    </location>
</feature>
<protein>
    <recommendedName>
        <fullName evidence="5">Serine-threonine protein kinase 19</fullName>
    </recommendedName>
</protein>
<dbReference type="PANTHER" id="PTHR15243">
    <property type="entry name" value="SERINE/THREONINE-PROTEIN KINASE 19"/>
    <property type="match status" value="1"/>
</dbReference>
<accession>A0A8E2JV69</accession>
<evidence type="ECO:0000313" key="4">
    <source>
        <dbReference type="Proteomes" id="UP000250140"/>
    </source>
</evidence>
<reference evidence="3 4" key="1">
    <citation type="journal article" date="2016" name="Nat. Commun.">
        <title>Ectomycorrhizal ecology is imprinted in the genome of the dominant symbiotic fungus Cenococcum geophilum.</title>
        <authorList>
            <consortium name="DOE Joint Genome Institute"/>
            <person name="Peter M."/>
            <person name="Kohler A."/>
            <person name="Ohm R.A."/>
            <person name="Kuo A."/>
            <person name="Krutzmann J."/>
            <person name="Morin E."/>
            <person name="Arend M."/>
            <person name="Barry K.W."/>
            <person name="Binder M."/>
            <person name="Choi C."/>
            <person name="Clum A."/>
            <person name="Copeland A."/>
            <person name="Grisel N."/>
            <person name="Haridas S."/>
            <person name="Kipfer T."/>
            <person name="LaButti K."/>
            <person name="Lindquist E."/>
            <person name="Lipzen A."/>
            <person name="Maire R."/>
            <person name="Meier B."/>
            <person name="Mihaltcheva S."/>
            <person name="Molinier V."/>
            <person name="Murat C."/>
            <person name="Poggeler S."/>
            <person name="Quandt C.A."/>
            <person name="Sperisen C."/>
            <person name="Tritt A."/>
            <person name="Tisserant E."/>
            <person name="Crous P.W."/>
            <person name="Henrissat B."/>
            <person name="Nehls U."/>
            <person name="Egli S."/>
            <person name="Spatafora J.W."/>
            <person name="Grigoriev I.V."/>
            <person name="Martin F.M."/>
        </authorList>
    </citation>
    <scope>NUCLEOTIDE SEQUENCE [LARGE SCALE GENOMIC DNA]</scope>
    <source>
        <strain evidence="3 4">CBS 207.34</strain>
    </source>
</reference>
<dbReference type="PANTHER" id="PTHR15243:SF0">
    <property type="entry name" value="SERINE_THREONINE-PROTEIN KINASE 19"/>
    <property type="match status" value="1"/>
</dbReference>
<organism evidence="3 4">
    <name type="scientific">Glonium stellatum</name>
    <dbReference type="NCBI Taxonomy" id="574774"/>
    <lineage>
        <taxon>Eukaryota</taxon>
        <taxon>Fungi</taxon>
        <taxon>Dikarya</taxon>
        <taxon>Ascomycota</taxon>
        <taxon>Pezizomycotina</taxon>
        <taxon>Dothideomycetes</taxon>
        <taxon>Pleosporomycetidae</taxon>
        <taxon>Gloniales</taxon>
        <taxon>Gloniaceae</taxon>
        <taxon>Glonium</taxon>
    </lineage>
</organism>
<evidence type="ECO:0000313" key="3">
    <source>
        <dbReference type="EMBL" id="OCL10397.1"/>
    </source>
</evidence>
<dbReference type="AlphaFoldDB" id="A0A8E2JV69"/>
<dbReference type="EMBL" id="KV749246">
    <property type="protein sequence ID" value="OCL10397.1"/>
    <property type="molecule type" value="Genomic_DNA"/>
</dbReference>
<comment type="similarity">
    <text evidence="1">Belongs to the STK19 family.</text>
</comment>
<dbReference type="Pfam" id="PF10494">
    <property type="entry name" value="Stk19"/>
    <property type="match status" value="1"/>
</dbReference>
<keyword evidence="4" id="KW-1185">Reference proteome</keyword>
<dbReference type="Proteomes" id="UP000250140">
    <property type="component" value="Unassembled WGS sequence"/>
</dbReference>
<evidence type="ECO:0008006" key="5">
    <source>
        <dbReference type="Google" id="ProtNLM"/>
    </source>
</evidence>
<dbReference type="OrthoDB" id="3980126at2759"/>
<dbReference type="InterPro" id="IPR018865">
    <property type="entry name" value="STK19-like"/>
</dbReference>
<gene>
    <name evidence="3" type="ORF">AOQ84DRAFT_387534</name>
</gene>
<dbReference type="GO" id="GO:0046579">
    <property type="term" value="P:positive regulation of Ras protein signal transduction"/>
    <property type="evidence" value="ECO:0007669"/>
    <property type="project" value="TreeGrafter"/>
</dbReference>
<sequence length="399" mass="43074">MSMNITAAHSSRIKKTRKSSQNPFLRRSSSSPFSSNPRRKPSQPSIEKRAAEDEADRIFDERLDDTGVIASLATDLNFRDVPQFIQYIHTRMFSDIPERAPGMNSTKIAEVLNYRAALPPVVTLAHVHALSNSPTKIEREIAELAQAGIIRKVAVPNRGVGAAAIGDGIVLVSEWERLVQSHSDLSQEVKFKYISLLRNNPTSTTISGINFTPAEASALTTAGFLTTATATTSRSDIFARPGAASLGTLASLSTAGSKNASGSLAAVGGSEALTSISGGSGPRSRSTIRYNFSLPNTGPHLRLLVAARTHVLNLLKKSTYREAPMNTLHERWDGGIAADDEQSQAKKARGEFIGVLPGRTKKWKQFYGLRFEWVLEECVGAGLLELFETGSVGKGVRAI</sequence>
<name>A0A8E2JV69_9PEZI</name>
<feature type="region of interest" description="Disordered" evidence="2">
    <location>
        <begin position="1"/>
        <end position="54"/>
    </location>
</feature>
<proteinExistence type="inferred from homology"/>
<evidence type="ECO:0000256" key="2">
    <source>
        <dbReference type="SAM" id="MobiDB-lite"/>
    </source>
</evidence>